<keyword evidence="1" id="KW-0560">Oxidoreductase</keyword>
<dbReference type="PANTHER" id="PTHR31630:SF6">
    <property type="entry name" value="PHYTANOYL-COA DIOXYGENASE-RELATED"/>
    <property type="match status" value="1"/>
</dbReference>
<evidence type="ECO:0000313" key="1">
    <source>
        <dbReference type="EMBL" id="MBR7746137.1"/>
    </source>
</evidence>
<proteinExistence type="predicted"/>
<evidence type="ECO:0000313" key="2">
    <source>
        <dbReference type="Proteomes" id="UP000680158"/>
    </source>
</evidence>
<name>A0A941I2B2_9BURK</name>
<reference evidence="1 2" key="1">
    <citation type="submission" date="2021-04" db="EMBL/GenBank/DDBJ databases">
        <title>novel species isolated from subtropical streams in China.</title>
        <authorList>
            <person name="Lu H."/>
        </authorList>
    </citation>
    <scope>NUCLEOTIDE SEQUENCE [LARGE SCALE GENOMIC DNA]</scope>
    <source>
        <strain evidence="1 2">BYS107W</strain>
    </source>
</reference>
<dbReference type="EMBL" id="JAGSPM010000003">
    <property type="protein sequence ID" value="MBR7746137.1"/>
    <property type="molecule type" value="Genomic_DNA"/>
</dbReference>
<keyword evidence="1" id="KW-0223">Dioxygenase</keyword>
<sequence length="313" mass="36500">MQDWPIFKNFWERHRDPNYRPDAGSDYSWRRLVQALYAYHIPHPIALKYVLEERPSLEEFRAWLVRSNSEYVILDQTDDVIQNESDYQLSAEQIAFWEENAYLVLPQAIDAQACAESRQAILDFLQADLNDPSTWYRSQSQRQGLMLPLYNHPRLNTNRASRRIRAAYEQLYGTKAIYKTIDHVSFNPPETTHYSFRGNGLHWDVSLAQPIQNRFQGLLYLSDCNENDGAFHCVPGFHRQIPSWLDGLDPDENPRRIAEQTLISKPITGKAGDFIIWHQALPHCATPNLGTTPRMVQYLSYIPNGDEEHPIWI</sequence>
<organism evidence="1 2">
    <name type="scientific">Undibacterium baiyunense</name>
    <dbReference type="NCBI Taxonomy" id="2828731"/>
    <lineage>
        <taxon>Bacteria</taxon>
        <taxon>Pseudomonadati</taxon>
        <taxon>Pseudomonadota</taxon>
        <taxon>Betaproteobacteria</taxon>
        <taxon>Burkholderiales</taxon>
        <taxon>Oxalobacteraceae</taxon>
        <taxon>Undibacterium</taxon>
    </lineage>
</organism>
<dbReference type="SUPFAM" id="SSF51197">
    <property type="entry name" value="Clavaminate synthase-like"/>
    <property type="match status" value="1"/>
</dbReference>
<gene>
    <name evidence="1" type="ORF">KDM92_06050</name>
</gene>
<dbReference type="Proteomes" id="UP000680158">
    <property type="component" value="Unassembled WGS sequence"/>
</dbReference>
<keyword evidence="2" id="KW-1185">Reference proteome</keyword>
<protein>
    <submittedName>
        <fullName evidence="1">Phytanoyl-CoA dioxygenase family protein</fullName>
    </submittedName>
</protein>
<dbReference type="Pfam" id="PF05721">
    <property type="entry name" value="PhyH"/>
    <property type="match status" value="1"/>
</dbReference>
<dbReference type="AlphaFoldDB" id="A0A941I2B2"/>
<dbReference type="RefSeq" id="WP_212683509.1">
    <property type="nucleotide sequence ID" value="NZ_JAGSPM010000003.1"/>
</dbReference>
<accession>A0A941I2B2</accession>
<dbReference type="Gene3D" id="2.60.120.620">
    <property type="entry name" value="q2cbj1_9rhob like domain"/>
    <property type="match status" value="1"/>
</dbReference>
<comment type="caution">
    <text evidence="1">The sequence shown here is derived from an EMBL/GenBank/DDBJ whole genome shotgun (WGS) entry which is preliminary data.</text>
</comment>
<dbReference type="GO" id="GO:0016706">
    <property type="term" value="F:2-oxoglutarate-dependent dioxygenase activity"/>
    <property type="evidence" value="ECO:0007669"/>
    <property type="project" value="UniProtKB-ARBA"/>
</dbReference>
<dbReference type="PANTHER" id="PTHR31630">
    <property type="entry name" value="PHYTANOYL-COA DIOXYGENASE-RELATED-RELATED"/>
    <property type="match status" value="1"/>
</dbReference>
<dbReference type="InterPro" id="IPR008775">
    <property type="entry name" value="Phytyl_CoA_dOase-like"/>
</dbReference>